<name>A0A8H7HZY6_9AGAM</name>
<evidence type="ECO:0000313" key="2">
    <source>
        <dbReference type="Proteomes" id="UP000602905"/>
    </source>
</evidence>
<dbReference type="AlphaFoldDB" id="A0A8H7HZY6"/>
<protein>
    <submittedName>
        <fullName evidence="1">Uncharacterized protein</fullName>
    </submittedName>
</protein>
<evidence type="ECO:0000313" key="1">
    <source>
        <dbReference type="EMBL" id="KAF8710388.1"/>
    </source>
</evidence>
<organism evidence="1 2">
    <name type="scientific">Rhizoctonia solani</name>
    <dbReference type="NCBI Taxonomy" id="456999"/>
    <lineage>
        <taxon>Eukaryota</taxon>
        <taxon>Fungi</taxon>
        <taxon>Dikarya</taxon>
        <taxon>Basidiomycota</taxon>
        <taxon>Agaricomycotina</taxon>
        <taxon>Agaricomycetes</taxon>
        <taxon>Cantharellales</taxon>
        <taxon>Ceratobasidiaceae</taxon>
        <taxon>Rhizoctonia</taxon>
    </lineage>
</organism>
<accession>A0A8H7HZY6</accession>
<sequence>MEVLGAGNIYNVSEGLGGAWTRARSSELRLSRETGERVQLAGLKSDLATNANWANGGIGIACSLTPLRHSVDDHSQLHLKSSNTLADLLEHNRATSDVTYIFPPPHTTSYPRSLQRFFDETTSTPCTTMNKGNPSPKHKTPGAVPVAVKSSVYDRLAGAGGGAALAGASVLPSPINSVTNSSGTEPRVYFSPCRLCVMPYLARIRPSESGTYSSVRAMLRCASA</sequence>
<gene>
    <name evidence="1" type="ORF">RHS03_02509</name>
</gene>
<feature type="non-terminal residue" evidence="1">
    <location>
        <position position="224"/>
    </location>
</feature>
<dbReference type="Proteomes" id="UP000602905">
    <property type="component" value="Unassembled WGS sequence"/>
</dbReference>
<proteinExistence type="predicted"/>
<comment type="caution">
    <text evidence="1">The sequence shown here is derived from an EMBL/GenBank/DDBJ whole genome shotgun (WGS) entry which is preliminary data.</text>
</comment>
<reference evidence="1" key="1">
    <citation type="submission" date="2020-09" db="EMBL/GenBank/DDBJ databases">
        <title>Comparative genome analyses of four rice-infecting Rhizoctonia solani isolates reveal extensive enrichment of homogalacturonan modification genes.</title>
        <authorList>
            <person name="Lee D.-Y."/>
            <person name="Jeon J."/>
            <person name="Kim K.-T."/>
            <person name="Cheong K."/>
            <person name="Song H."/>
            <person name="Choi G."/>
            <person name="Ko J."/>
            <person name="Opiyo S.O."/>
            <person name="Zuo S."/>
            <person name="Madhav S."/>
            <person name="Lee Y.-H."/>
            <person name="Wang G.-L."/>
        </authorList>
    </citation>
    <scope>NUCLEOTIDE SEQUENCE</scope>
    <source>
        <strain evidence="1">AG1-IA WGL</strain>
    </source>
</reference>
<dbReference type="EMBL" id="JACYCD010000047">
    <property type="protein sequence ID" value="KAF8710388.1"/>
    <property type="molecule type" value="Genomic_DNA"/>
</dbReference>